<reference evidence="4" key="1">
    <citation type="submission" date="2016-11" db="EMBL/GenBank/DDBJ databases">
        <authorList>
            <person name="Varghese N."/>
            <person name="Submissions S."/>
        </authorList>
    </citation>
    <scope>NUCLEOTIDE SEQUENCE [LARGE SCALE GENOMIC DNA]</scope>
    <source>
        <strain evidence="4">DSM 29327</strain>
    </source>
</reference>
<dbReference type="Pfam" id="PF03372">
    <property type="entry name" value="Exo_endo_phos"/>
    <property type="match status" value="1"/>
</dbReference>
<dbReference type="GO" id="GO:0004519">
    <property type="term" value="F:endonuclease activity"/>
    <property type="evidence" value="ECO:0007669"/>
    <property type="project" value="UniProtKB-KW"/>
</dbReference>
<feature type="domain" description="Endonuclease/exonuclease/phosphatase" evidence="2">
    <location>
        <begin position="2"/>
        <end position="325"/>
    </location>
</feature>
<organism evidence="3 4">
    <name type="scientific">Roseovarius marisflavi</name>
    <dbReference type="NCBI Taxonomy" id="1054996"/>
    <lineage>
        <taxon>Bacteria</taxon>
        <taxon>Pseudomonadati</taxon>
        <taxon>Pseudomonadota</taxon>
        <taxon>Alphaproteobacteria</taxon>
        <taxon>Rhodobacterales</taxon>
        <taxon>Roseobacteraceae</taxon>
        <taxon>Roseovarius</taxon>
    </lineage>
</organism>
<keyword evidence="3" id="KW-0378">Hydrolase</keyword>
<name>A0A1M7BMJ1_9RHOB</name>
<evidence type="ECO:0000313" key="4">
    <source>
        <dbReference type="Proteomes" id="UP000184191"/>
    </source>
</evidence>
<dbReference type="RefSeq" id="WP_245813514.1">
    <property type="nucleotide sequence ID" value="NZ_FRBN01000019.1"/>
</dbReference>
<keyword evidence="3" id="KW-0540">Nuclease</keyword>
<protein>
    <submittedName>
        <fullName evidence="3">Metal-dependent hydrolase, endonuclease/exonuclease/phosphatase family</fullName>
    </submittedName>
</protein>
<feature type="region of interest" description="Disordered" evidence="1">
    <location>
        <begin position="248"/>
        <end position="283"/>
    </location>
</feature>
<evidence type="ECO:0000259" key="2">
    <source>
        <dbReference type="Pfam" id="PF03372"/>
    </source>
</evidence>
<keyword evidence="4" id="KW-1185">Reference proteome</keyword>
<dbReference type="SUPFAM" id="SSF56219">
    <property type="entry name" value="DNase I-like"/>
    <property type="match status" value="1"/>
</dbReference>
<evidence type="ECO:0000313" key="3">
    <source>
        <dbReference type="EMBL" id="SHL56204.1"/>
    </source>
</evidence>
<dbReference type="STRING" id="1054996.SAMN05444414_11952"/>
<evidence type="ECO:0000256" key="1">
    <source>
        <dbReference type="SAM" id="MobiDB-lite"/>
    </source>
</evidence>
<keyword evidence="3" id="KW-0269">Exonuclease</keyword>
<dbReference type="InterPro" id="IPR005135">
    <property type="entry name" value="Endo/exonuclease/phosphatase"/>
</dbReference>
<dbReference type="Proteomes" id="UP000184191">
    <property type="component" value="Unassembled WGS sequence"/>
</dbReference>
<sequence length="336" mass="36584">MASWNVGLDRKGPGLLLRDILRDDDPQIAAIAEIVAKLRPDILVLQKVDYDLDLITLGALRDRIARDGWRFDHLFARRPNSGLATGLDMDGDGRLGGPGDAQGFGYFSGQGGMAILSRYPIDAATAEDFSMLLWRDLPGAIMPMTAGAPFPSAEAAAAQRLSYVGHWVVPVVLPSGPLRLLTLHATPPVFDGPEDINGRRNHDEIRFWQLYLDGAFGPPPRDRFVVIGDANLDPADSDGRREAITDLLADPRLQDPRPMRPGTAPEVEGQNGDPRLDTAAWPEPGPGNLRVDYVLPAASINIRASGVYWPPDGTPEAELADAASRHRMVWVDLEID</sequence>
<dbReference type="EMBL" id="FRBN01000019">
    <property type="protein sequence ID" value="SHL56204.1"/>
    <property type="molecule type" value="Genomic_DNA"/>
</dbReference>
<proteinExistence type="predicted"/>
<dbReference type="AlphaFoldDB" id="A0A1M7BMJ1"/>
<dbReference type="GO" id="GO:0004527">
    <property type="term" value="F:exonuclease activity"/>
    <property type="evidence" value="ECO:0007669"/>
    <property type="project" value="UniProtKB-KW"/>
</dbReference>
<dbReference type="Gene3D" id="3.60.10.10">
    <property type="entry name" value="Endonuclease/exonuclease/phosphatase"/>
    <property type="match status" value="1"/>
</dbReference>
<keyword evidence="3" id="KW-0255">Endonuclease</keyword>
<accession>A0A1M7BMJ1</accession>
<gene>
    <name evidence="3" type="ORF">SAMN05444414_11952</name>
</gene>
<dbReference type="InterPro" id="IPR036691">
    <property type="entry name" value="Endo/exonu/phosph_ase_sf"/>
</dbReference>